<dbReference type="PANTHER" id="PTHR47595">
    <property type="entry name" value="HEAT SHOCK 70 KDA PROTEIN 14"/>
    <property type="match status" value="1"/>
</dbReference>
<evidence type="ECO:0000259" key="2">
    <source>
        <dbReference type="PROSITE" id="PS50090"/>
    </source>
</evidence>
<dbReference type="PROSITE" id="PS50090">
    <property type="entry name" value="MYB_LIKE"/>
    <property type="match status" value="1"/>
</dbReference>
<feature type="compositionally biased region" description="Acidic residues" evidence="1">
    <location>
        <begin position="249"/>
        <end position="262"/>
    </location>
</feature>
<dbReference type="InterPro" id="IPR001005">
    <property type="entry name" value="SANT/Myb"/>
</dbReference>
<reference evidence="3" key="2">
    <citation type="journal article" date="2016" name="G3 (Bethesda)">
        <title>Genome Evolution in Three Species of Cactophilic Drosophila.</title>
        <authorList>
            <person name="Sanchez-Flores A."/>
            <person name="Penazola F."/>
            <person name="Carpinteyro-Ponce J."/>
            <person name="Nazario-Yepiz N."/>
            <person name="Abreu-Goodger C."/>
            <person name="Machado C.A."/>
            <person name="Markow T.A."/>
        </authorList>
    </citation>
    <scope>NUCLEOTIDE SEQUENCE [LARGE SCALE GENOMIC DNA]</scope>
</reference>
<dbReference type="GeneID" id="108615525"/>
<evidence type="ECO:0000313" key="4">
    <source>
        <dbReference type="RefSeq" id="XP_017865549.1"/>
    </source>
</evidence>
<feature type="region of interest" description="Disordered" evidence="1">
    <location>
        <begin position="516"/>
        <end position="541"/>
    </location>
</feature>
<feature type="region of interest" description="Disordered" evidence="1">
    <location>
        <begin position="240"/>
        <end position="268"/>
    </location>
</feature>
<organism evidence="3 4">
    <name type="scientific">Drosophila arizonae</name>
    <name type="common">Fruit fly</name>
    <dbReference type="NCBI Taxonomy" id="7263"/>
    <lineage>
        <taxon>Eukaryota</taxon>
        <taxon>Metazoa</taxon>
        <taxon>Ecdysozoa</taxon>
        <taxon>Arthropoda</taxon>
        <taxon>Hexapoda</taxon>
        <taxon>Insecta</taxon>
        <taxon>Pterygota</taxon>
        <taxon>Neoptera</taxon>
        <taxon>Endopterygota</taxon>
        <taxon>Diptera</taxon>
        <taxon>Brachycera</taxon>
        <taxon>Muscomorpha</taxon>
        <taxon>Ephydroidea</taxon>
        <taxon>Drosophilidae</taxon>
        <taxon>Drosophila</taxon>
    </lineage>
</organism>
<name>A0ABM1PEB3_DROAR</name>
<reference evidence="3" key="1">
    <citation type="journal article" date="1997" name="Nucleic Acids Res.">
        <title>tRNAscan-SE: a program for improved detection of transfer RNA genes in genomic sequence.</title>
        <authorList>
            <person name="Lowe T.M."/>
            <person name="Eddy S.R."/>
        </authorList>
    </citation>
    <scope>NUCLEOTIDE SEQUENCE [LARGE SCALE GENOMIC DNA]</scope>
</reference>
<proteinExistence type="predicted"/>
<dbReference type="PANTHER" id="PTHR47595:SF1">
    <property type="entry name" value="MYB_SANT-LIKE DNA-BINDING DOMAIN-CONTAINING PROTEIN"/>
    <property type="match status" value="1"/>
</dbReference>
<reference evidence="4" key="3">
    <citation type="submission" date="2025-08" db="UniProtKB">
        <authorList>
            <consortium name="RefSeq"/>
        </authorList>
    </citation>
    <scope>IDENTIFICATION</scope>
    <source>
        <tissue evidence="4">Whole organism</tissue>
    </source>
</reference>
<gene>
    <name evidence="4" type="primary">LOC108615525</name>
</gene>
<feature type="region of interest" description="Disordered" evidence="1">
    <location>
        <begin position="372"/>
        <end position="405"/>
    </location>
</feature>
<dbReference type="Proteomes" id="UP000694904">
    <property type="component" value="Chromosome 5"/>
</dbReference>
<evidence type="ECO:0000256" key="1">
    <source>
        <dbReference type="SAM" id="MobiDB-lite"/>
    </source>
</evidence>
<dbReference type="RefSeq" id="XP_017865549.1">
    <property type="nucleotide sequence ID" value="XM_018010060.1"/>
</dbReference>
<accession>A0ABM1PEB3</accession>
<dbReference type="InterPro" id="IPR044822">
    <property type="entry name" value="Myb_DNA-bind_4"/>
</dbReference>
<keyword evidence="3" id="KW-1185">Reference proteome</keyword>
<protein>
    <submittedName>
        <fullName evidence="4">Uncharacterized protein LOC108615525</fullName>
    </submittedName>
</protein>
<dbReference type="Gene3D" id="1.10.10.60">
    <property type="entry name" value="Homeodomain-like"/>
    <property type="match status" value="4"/>
</dbReference>
<evidence type="ECO:0000313" key="3">
    <source>
        <dbReference type="Proteomes" id="UP000694904"/>
    </source>
</evidence>
<sequence length="629" mass="72541">MSAFDSDSWTVEETVTLIDIMKSLKGLHGPGKWDWQRVASQMAESKCWSKGHSRSVSELRDRFKKLRNDYINARYRNRTCQYFKYLNDLLGDELASPKQQPETDDEEAQQELQLHPDEDIKVEQKYEQVQQLEFNEDNTNRSNGSASKMPLRCKWADGEVETLLNIIITHKLQTPLLRKRNAKVFKLLAREMAKRNFIKRPDQLRVKYHQLRRQYAKAKDGGESFEHYEEMHALLNGSLQHGESSAGEGETDSNDSGEEEADVALGSDSESEGALVRAVIPSNARVKWAEGEVDIFLDIISSMGLQSALLRKRNAKIFKLLSKEMAKRSFDKAPEKLRIKFQHLRRQYNKAKNGGDTFEHYEAMHQLLNPVKKPGAEPEANYSSGSESDYIYSDEGDAETSRNNRHPDSYYWSDYEVDAFLAIIKQQNLFRALDGSKKRNFKTLAYISSLLAKQSYQRTPHQLRNKLRLLLRRYREVKKEGLGNVRMLPRHFEMFDELMKKKRTRKANAVENVATSEMDVSTKTEAALESDSEGSSSGSSCDLLRAAAESEDFEDSFEMPPEPTPLEVLTSISEGQKKLLSTLKESQDRFLREQREMQAHFLQELSSVMRQEREATFRMVKELLMQQPK</sequence>
<feature type="domain" description="Myb-like" evidence="2">
    <location>
        <begin position="8"/>
        <end position="67"/>
    </location>
</feature>
<dbReference type="Pfam" id="PF13837">
    <property type="entry name" value="Myb_DNA-bind_4"/>
    <property type="match status" value="4"/>
</dbReference>